<name>A0A6D2L040_9BRAS</name>
<comment type="caution">
    <text evidence="2">The sequence shown here is derived from an EMBL/GenBank/DDBJ whole genome shotgun (WGS) entry which is preliminary data.</text>
</comment>
<dbReference type="AlphaFoldDB" id="A0A6D2L040"/>
<accession>A0A6D2L040</accession>
<organism evidence="2 3">
    <name type="scientific">Microthlaspi erraticum</name>
    <dbReference type="NCBI Taxonomy" id="1685480"/>
    <lineage>
        <taxon>Eukaryota</taxon>
        <taxon>Viridiplantae</taxon>
        <taxon>Streptophyta</taxon>
        <taxon>Embryophyta</taxon>
        <taxon>Tracheophyta</taxon>
        <taxon>Spermatophyta</taxon>
        <taxon>Magnoliopsida</taxon>
        <taxon>eudicotyledons</taxon>
        <taxon>Gunneridae</taxon>
        <taxon>Pentapetalae</taxon>
        <taxon>rosids</taxon>
        <taxon>malvids</taxon>
        <taxon>Brassicales</taxon>
        <taxon>Brassicaceae</taxon>
        <taxon>Coluteocarpeae</taxon>
        <taxon>Microthlaspi</taxon>
    </lineage>
</organism>
<reference evidence="2" key="1">
    <citation type="submission" date="2020-01" db="EMBL/GenBank/DDBJ databases">
        <authorList>
            <person name="Mishra B."/>
        </authorList>
    </citation>
    <scope>NUCLEOTIDE SEQUENCE [LARGE SCALE GENOMIC DNA]</scope>
</reference>
<proteinExistence type="predicted"/>
<gene>
    <name evidence="2" type="ORF">MERR_LOCUS46202</name>
</gene>
<protein>
    <submittedName>
        <fullName evidence="2">Uncharacterized protein</fullName>
    </submittedName>
</protein>
<evidence type="ECO:0000313" key="2">
    <source>
        <dbReference type="EMBL" id="CAA7058966.1"/>
    </source>
</evidence>
<feature type="region of interest" description="Disordered" evidence="1">
    <location>
        <begin position="21"/>
        <end position="41"/>
    </location>
</feature>
<keyword evidence="3" id="KW-1185">Reference proteome</keyword>
<dbReference type="Proteomes" id="UP000467841">
    <property type="component" value="Unassembled WGS sequence"/>
</dbReference>
<dbReference type="EMBL" id="CACVBM020001745">
    <property type="protein sequence ID" value="CAA7058966.1"/>
    <property type="molecule type" value="Genomic_DNA"/>
</dbReference>
<sequence length="95" mass="10779">MHSVFWMHPSSLSHKGHLGLRIGPKHQVGPTPPNKRSRSSRKGIYAFARHQQMGAIIPALMHRIPSELRSKLAWARVVLGWVTSREDLVLHPFVC</sequence>
<evidence type="ECO:0000256" key="1">
    <source>
        <dbReference type="SAM" id="MobiDB-lite"/>
    </source>
</evidence>
<evidence type="ECO:0000313" key="3">
    <source>
        <dbReference type="Proteomes" id="UP000467841"/>
    </source>
</evidence>